<keyword evidence="2 3" id="KW-0040">ANK repeat</keyword>
<keyword evidence="1" id="KW-0677">Repeat</keyword>
<dbReference type="EMBL" id="CAXLJM020000028">
    <property type="protein sequence ID" value="CAL8096480.1"/>
    <property type="molecule type" value="Genomic_DNA"/>
</dbReference>
<comment type="caution">
    <text evidence="4">The sequence shown here is derived from an EMBL/GenBank/DDBJ whole genome shotgun (WGS) entry which is preliminary data.</text>
</comment>
<dbReference type="InterPro" id="IPR036770">
    <property type="entry name" value="Ankyrin_rpt-contain_sf"/>
</dbReference>
<evidence type="ECO:0000313" key="5">
    <source>
        <dbReference type="Proteomes" id="UP001642540"/>
    </source>
</evidence>
<name>A0ABP1QB19_9HEXA</name>
<protein>
    <recommendedName>
        <fullName evidence="6">Ankyrin repeat protein</fullName>
    </recommendedName>
</protein>
<dbReference type="Pfam" id="PF12796">
    <property type="entry name" value="Ank_2"/>
    <property type="match status" value="1"/>
</dbReference>
<evidence type="ECO:0000313" key="4">
    <source>
        <dbReference type="EMBL" id="CAL8096480.1"/>
    </source>
</evidence>
<evidence type="ECO:0008006" key="6">
    <source>
        <dbReference type="Google" id="ProtNLM"/>
    </source>
</evidence>
<dbReference type="InterPro" id="IPR051165">
    <property type="entry name" value="Multifunctional_ANK_Repeat"/>
</dbReference>
<reference evidence="4 5" key="1">
    <citation type="submission" date="2024-08" db="EMBL/GenBank/DDBJ databases">
        <authorList>
            <person name="Cucini C."/>
            <person name="Frati F."/>
        </authorList>
    </citation>
    <scope>NUCLEOTIDE SEQUENCE [LARGE SCALE GENOMIC DNA]</scope>
</reference>
<dbReference type="PROSITE" id="PS50088">
    <property type="entry name" value="ANK_REPEAT"/>
    <property type="match status" value="2"/>
</dbReference>
<dbReference type="PROSITE" id="PS50297">
    <property type="entry name" value="ANK_REP_REGION"/>
    <property type="match status" value="2"/>
</dbReference>
<evidence type="ECO:0000256" key="1">
    <source>
        <dbReference type="ARBA" id="ARBA00022737"/>
    </source>
</evidence>
<evidence type="ECO:0000256" key="2">
    <source>
        <dbReference type="ARBA" id="ARBA00023043"/>
    </source>
</evidence>
<dbReference type="PANTHER" id="PTHR24123">
    <property type="entry name" value="ANKYRIN REPEAT-CONTAINING"/>
    <property type="match status" value="1"/>
</dbReference>
<dbReference type="Gene3D" id="1.25.40.20">
    <property type="entry name" value="Ankyrin repeat-containing domain"/>
    <property type="match status" value="3"/>
</dbReference>
<dbReference type="InterPro" id="IPR002110">
    <property type="entry name" value="Ankyrin_rpt"/>
</dbReference>
<dbReference type="SUPFAM" id="SSF48403">
    <property type="entry name" value="Ankyrin repeat"/>
    <property type="match status" value="2"/>
</dbReference>
<proteinExistence type="predicted"/>
<dbReference type="Pfam" id="PF00023">
    <property type="entry name" value="Ank"/>
    <property type="match status" value="1"/>
</dbReference>
<keyword evidence="5" id="KW-1185">Reference proteome</keyword>
<evidence type="ECO:0000256" key="3">
    <source>
        <dbReference type="PROSITE-ProRule" id="PRU00023"/>
    </source>
</evidence>
<gene>
    <name evidence="4" type="ORF">ODALV1_LOCUS9370</name>
</gene>
<organism evidence="4 5">
    <name type="scientific">Orchesella dallaii</name>
    <dbReference type="NCBI Taxonomy" id="48710"/>
    <lineage>
        <taxon>Eukaryota</taxon>
        <taxon>Metazoa</taxon>
        <taxon>Ecdysozoa</taxon>
        <taxon>Arthropoda</taxon>
        <taxon>Hexapoda</taxon>
        <taxon>Collembola</taxon>
        <taxon>Entomobryomorpha</taxon>
        <taxon>Entomobryoidea</taxon>
        <taxon>Orchesellidae</taxon>
        <taxon>Orchesellinae</taxon>
        <taxon>Orchesella</taxon>
    </lineage>
</organism>
<dbReference type="PANTHER" id="PTHR24123:SF33">
    <property type="entry name" value="PROTEIN HOS4"/>
    <property type="match status" value="1"/>
</dbReference>
<feature type="repeat" description="ANK" evidence="3">
    <location>
        <begin position="87"/>
        <end position="119"/>
    </location>
</feature>
<dbReference type="Proteomes" id="UP001642540">
    <property type="component" value="Unassembled WGS sequence"/>
</dbReference>
<feature type="repeat" description="ANK" evidence="3">
    <location>
        <begin position="357"/>
        <end position="389"/>
    </location>
</feature>
<accession>A0ABP1QB19</accession>
<sequence length="760" mass="85861">MSRRNHCLSPEILNGLYEHIKAGTWREVHPQYKTELGRTPILHTISSIRFKSVDFVQLDAFVKFWIESGYNINIQTDKYIAQKRASLGFTALLAAVEKSNIVLVEVLIKNGADVNIRDSSGFSVCHWAVLVGDMSCLLKLIELGADLRSSSREQKGEDVHPLLHTAVDEGRTEMVFYLVDKGLVDANEEAIYKNVLSEKSFTHFPSRYKCTGTGNRFSSETDQSLEIADMPFTPLARAVRMRKIPIIEVLLKHNATLSDYSELHFCIVEGDTEVACLLKGHFSDEGLCSDKIDENWALHCLHSIAFQDELRIEKTKELIYDYIDAGWDINSLSCNNTRKIIVGTSFIISSLKMITLSGCSLLHLACMFQSQSIIECLVKEGADVNVIMTNSDGCAQLYPLQISLFVNDWKSCIFLIENGADTQAVGYLYAELQHDQESIKANAMELLLKRGQEGSVPVLDAMLKKGFQWNGAKELHFSIEGGNPTLIKKVLESVVQNIIVEDLSWVKINMYGTVEIVPSLVLLMIVCDTMPQLDFKALAELMTLFALHGYDFNARIQKSEASSVELREDPLIFFILGIDFKHGSNLLKTLMDRDHVQLNVRNAEGLTPVDWVLKKWGNRCSNEDFCWKTKDKASYCSQTVKMLVNYGADVSELTIESNFKYHFGYKEMIQVLYCAGAKIHPSFFEQPVCNPGYVAARSFHTEVEALKKWVEEKNKHLQINLKFLARLKIRKMLSSIGSLNALNILPRPLKDQILCTDIFI</sequence>
<dbReference type="SMART" id="SM00248">
    <property type="entry name" value="ANK"/>
    <property type="match status" value="8"/>
</dbReference>